<evidence type="ECO:0000313" key="3">
    <source>
        <dbReference type="Proteomes" id="UP000724874"/>
    </source>
</evidence>
<dbReference type="EMBL" id="JADNYJ010000233">
    <property type="protein sequence ID" value="KAF8873590.1"/>
    <property type="molecule type" value="Genomic_DNA"/>
</dbReference>
<proteinExistence type="predicted"/>
<dbReference type="AlphaFoldDB" id="A0A9P5N7Y9"/>
<gene>
    <name evidence="2" type="ORF">CPB84DRAFT_1829527</name>
</gene>
<feature type="compositionally biased region" description="Polar residues" evidence="1">
    <location>
        <begin position="41"/>
        <end position="52"/>
    </location>
</feature>
<feature type="region of interest" description="Disordered" evidence="1">
    <location>
        <begin position="128"/>
        <end position="173"/>
    </location>
</feature>
<sequence>MSTPPKRQIRRRKLSKRRNKYASEGSGRWSTSSMPDLLPSRFSTDSTFSWHSSPPRVPTPPLTFDGSDWYADDAFPRPMTVHDKFRYQEQAHAASFADTKTPPLINVRRTERLSLSVSYTYYPLRSSPLTMPPDPEDPEPNVPVPFPPKEVPVPSTETQTELKRTTTHSKLRKKRRDTVFEESYSVMIEQMDILSARSSTTSPEELGTPNMLLLRRCFVEKYIPPGPKEDGHYPFAILSRLSLVH</sequence>
<reference evidence="2" key="1">
    <citation type="submission" date="2020-11" db="EMBL/GenBank/DDBJ databases">
        <authorList>
            <consortium name="DOE Joint Genome Institute"/>
            <person name="Ahrendt S."/>
            <person name="Riley R."/>
            <person name="Andreopoulos W."/>
            <person name="LaButti K."/>
            <person name="Pangilinan J."/>
            <person name="Ruiz-duenas F.J."/>
            <person name="Barrasa J.M."/>
            <person name="Sanchez-Garcia M."/>
            <person name="Camarero S."/>
            <person name="Miyauchi S."/>
            <person name="Serrano A."/>
            <person name="Linde D."/>
            <person name="Babiker R."/>
            <person name="Drula E."/>
            <person name="Ayuso-Fernandez I."/>
            <person name="Pacheco R."/>
            <person name="Padilla G."/>
            <person name="Ferreira P."/>
            <person name="Barriuso J."/>
            <person name="Kellner H."/>
            <person name="Castanera R."/>
            <person name="Alfaro M."/>
            <person name="Ramirez L."/>
            <person name="Pisabarro A.G."/>
            <person name="Kuo A."/>
            <person name="Tritt A."/>
            <person name="Lipzen A."/>
            <person name="He G."/>
            <person name="Yan M."/>
            <person name="Ng V."/>
            <person name="Cullen D."/>
            <person name="Martin F."/>
            <person name="Rosso M.-N."/>
            <person name="Henrissat B."/>
            <person name="Hibbett D."/>
            <person name="Martinez A.T."/>
            <person name="Grigoriev I.V."/>
        </authorList>
    </citation>
    <scope>NUCLEOTIDE SEQUENCE</scope>
    <source>
        <strain evidence="2">AH 44721</strain>
    </source>
</reference>
<feature type="compositionally biased region" description="Pro residues" evidence="1">
    <location>
        <begin position="140"/>
        <end position="151"/>
    </location>
</feature>
<evidence type="ECO:0000313" key="2">
    <source>
        <dbReference type="EMBL" id="KAF8873590.1"/>
    </source>
</evidence>
<evidence type="ECO:0000256" key="1">
    <source>
        <dbReference type="SAM" id="MobiDB-lite"/>
    </source>
</evidence>
<dbReference type="Proteomes" id="UP000724874">
    <property type="component" value="Unassembled WGS sequence"/>
</dbReference>
<protein>
    <submittedName>
        <fullName evidence="2">Uncharacterized protein</fullName>
    </submittedName>
</protein>
<comment type="caution">
    <text evidence="2">The sequence shown here is derived from an EMBL/GenBank/DDBJ whole genome shotgun (WGS) entry which is preliminary data.</text>
</comment>
<name>A0A9P5N7Y9_GYMJU</name>
<organism evidence="2 3">
    <name type="scientific">Gymnopilus junonius</name>
    <name type="common">Spectacular rustgill mushroom</name>
    <name type="synonym">Gymnopilus spectabilis subsp. junonius</name>
    <dbReference type="NCBI Taxonomy" id="109634"/>
    <lineage>
        <taxon>Eukaryota</taxon>
        <taxon>Fungi</taxon>
        <taxon>Dikarya</taxon>
        <taxon>Basidiomycota</taxon>
        <taxon>Agaricomycotina</taxon>
        <taxon>Agaricomycetes</taxon>
        <taxon>Agaricomycetidae</taxon>
        <taxon>Agaricales</taxon>
        <taxon>Agaricineae</taxon>
        <taxon>Hymenogastraceae</taxon>
        <taxon>Gymnopilus</taxon>
    </lineage>
</organism>
<feature type="compositionally biased region" description="Basic residues" evidence="1">
    <location>
        <begin position="7"/>
        <end position="20"/>
    </location>
</feature>
<feature type="region of interest" description="Disordered" evidence="1">
    <location>
        <begin position="1"/>
        <end position="65"/>
    </location>
</feature>
<keyword evidence="3" id="KW-1185">Reference proteome</keyword>
<accession>A0A9P5N7Y9</accession>